<organism evidence="2 3">
    <name type="scientific">Chaetoceros tenuissimus</name>
    <dbReference type="NCBI Taxonomy" id="426638"/>
    <lineage>
        <taxon>Eukaryota</taxon>
        <taxon>Sar</taxon>
        <taxon>Stramenopiles</taxon>
        <taxon>Ochrophyta</taxon>
        <taxon>Bacillariophyta</taxon>
        <taxon>Coscinodiscophyceae</taxon>
        <taxon>Chaetocerotophycidae</taxon>
        <taxon>Chaetocerotales</taxon>
        <taxon>Chaetocerotaceae</taxon>
        <taxon>Chaetoceros</taxon>
    </lineage>
</organism>
<reference evidence="2 3" key="1">
    <citation type="journal article" date="2021" name="Sci. Rep.">
        <title>The genome of the diatom Chaetoceros tenuissimus carries an ancient integrated fragment of an extant virus.</title>
        <authorList>
            <person name="Hongo Y."/>
            <person name="Kimura K."/>
            <person name="Takaki Y."/>
            <person name="Yoshida Y."/>
            <person name="Baba S."/>
            <person name="Kobayashi G."/>
            <person name="Nagasaki K."/>
            <person name="Hano T."/>
            <person name="Tomaru Y."/>
        </authorList>
    </citation>
    <scope>NUCLEOTIDE SEQUENCE [LARGE SCALE GENOMIC DNA]</scope>
    <source>
        <strain evidence="2 3">NIES-3715</strain>
    </source>
</reference>
<comment type="caution">
    <text evidence="2">The sequence shown here is derived from an EMBL/GenBank/DDBJ whole genome shotgun (WGS) entry which is preliminary data.</text>
</comment>
<evidence type="ECO:0000313" key="3">
    <source>
        <dbReference type="Proteomes" id="UP001054902"/>
    </source>
</evidence>
<proteinExistence type="predicted"/>
<feature type="chain" id="PRO_5042245013" description="DUF19 domain-containing protein" evidence="1">
    <location>
        <begin position="19"/>
        <end position="336"/>
    </location>
</feature>
<evidence type="ECO:0008006" key="4">
    <source>
        <dbReference type="Google" id="ProtNLM"/>
    </source>
</evidence>
<dbReference type="EMBL" id="BLLK01000029">
    <property type="protein sequence ID" value="GFH48906.1"/>
    <property type="molecule type" value="Genomic_DNA"/>
</dbReference>
<accession>A0AAD3CPV1</accession>
<dbReference type="AlphaFoldDB" id="A0AAD3CPV1"/>
<keyword evidence="3" id="KW-1185">Reference proteome</keyword>
<name>A0AAD3CPV1_9STRA</name>
<sequence length="336" mass="38343">MTALFTLFALVLPMDSEASLMSHLRKNNGDSSEIDIANSHDFNERMMQEDKCACLTGIFQPTCKDLEFCSKALSHNCFDQNEDVQTVYSFHIQHLASIANMVSFDSETCLKDFFDSIAGYMDESCSDGYSELCATGEKSICASINTSEGDIIIDNLCLSSGCFQNKYFLDIALPETIQLVSQTNGKDLTLPSPSQIMYEKCECFNNIRDSFRRNACDDFSKCENVKIFIVEIMRNHFTWIYSFRLPICADGCTVDEVSLTSILQSEFDRLGSNPFCLDESDEIKVYKSNQDEYSDLFCLQELEYARSFLCNVQDEHYPSKSSKSTRRRRIEQFCYV</sequence>
<keyword evidence="1" id="KW-0732">Signal</keyword>
<dbReference type="Proteomes" id="UP001054902">
    <property type="component" value="Unassembled WGS sequence"/>
</dbReference>
<evidence type="ECO:0000256" key="1">
    <source>
        <dbReference type="SAM" id="SignalP"/>
    </source>
</evidence>
<feature type="signal peptide" evidence="1">
    <location>
        <begin position="1"/>
        <end position="18"/>
    </location>
</feature>
<gene>
    <name evidence="2" type="ORF">CTEN210_05382</name>
</gene>
<protein>
    <recommendedName>
        <fullName evidence="4">DUF19 domain-containing protein</fullName>
    </recommendedName>
</protein>
<evidence type="ECO:0000313" key="2">
    <source>
        <dbReference type="EMBL" id="GFH48906.1"/>
    </source>
</evidence>